<feature type="compositionally biased region" description="Polar residues" evidence="1">
    <location>
        <begin position="124"/>
        <end position="136"/>
    </location>
</feature>
<feature type="compositionally biased region" description="Low complexity" evidence="1">
    <location>
        <begin position="309"/>
        <end position="320"/>
    </location>
</feature>
<dbReference type="AlphaFoldDB" id="A0AAV4BRA8"/>
<feature type="compositionally biased region" description="Low complexity" evidence="1">
    <location>
        <begin position="218"/>
        <end position="248"/>
    </location>
</feature>
<sequence>MPLNQKRSLRGTKSLPPKPIKIFVEEFDPKLPDRQLSKSSDFTTQDPKKTTLGLRDVIYENTAAEKKAEKPAQSAKQNESAEIPKTSSSVDTPKGNFQSSPSKSPQKKTVPPLPQLGQDYEDISTCSKISSTQNSPFSFKLKFGKGKISKRAAIQSAEVKAVDANVPETMFKGTSNDMDGPYRYHEHEKNVGSTSLRKRASPPTGVKIWSSKKKKSDNSNSNSNNSSNSNSSSSSSKNSDSNNTNSSSVGSEKGPNGIYDDVIINEDSSYGHVLTSSIKPKPKDQRSNRKQKTVKSSSGPARRESAVFLLSDSSESSSLSYDVFPGQTSQFTSPPSSMPTPNTVSSPSSRSTSVRTTSSSRKSLL</sequence>
<dbReference type="Proteomes" id="UP000735302">
    <property type="component" value="Unassembled WGS sequence"/>
</dbReference>
<evidence type="ECO:0000313" key="2">
    <source>
        <dbReference type="EMBL" id="GFO21663.1"/>
    </source>
</evidence>
<feature type="region of interest" description="Disordered" evidence="1">
    <location>
        <begin position="167"/>
        <end position="365"/>
    </location>
</feature>
<protein>
    <submittedName>
        <fullName evidence="2">Uncharacterized protein</fullName>
    </submittedName>
</protein>
<reference evidence="2 3" key="1">
    <citation type="journal article" date="2021" name="Elife">
        <title>Chloroplast acquisition without the gene transfer in kleptoplastic sea slugs, Plakobranchus ocellatus.</title>
        <authorList>
            <person name="Maeda T."/>
            <person name="Takahashi S."/>
            <person name="Yoshida T."/>
            <person name="Shimamura S."/>
            <person name="Takaki Y."/>
            <person name="Nagai Y."/>
            <person name="Toyoda A."/>
            <person name="Suzuki Y."/>
            <person name="Arimoto A."/>
            <person name="Ishii H."/>
            <person name="Satoh N."/>
            <person name="Nishiyama T."/>
            <person name="Hasebe M."/>
            <person name="Maruyama T."/>
            <person name="Minagawa J."/>
            <person name="Obokata J."/>
            <person name="Shigenobu S."/>
        </authorList>
    </citation>
    <scope>NUCLEOTIDE SEQUENCE [LARGE SCALE GENOMIC DNA]</scope>
</reference>
<dbReference type="EMBL" id="BLXT01005270">
    <property type="protein sequence ID" value="GFO21663.1"/>
    <property type="molecule type" value="Genomic_DNA"/>
</dbReference>
<feature type="compositionally biased region" description="Basic and acidic residues" evidence="1">
    <location>
        <begin position="180"/>
        <end position="190"/>
    </location>
</feature>
<feature type="region of interest" description="Disordered" evidence="1">
    <location>
        <begin position="1"/>
        <end position="136"/>
    </location>
</feature>
<gene>
    <name evidence="2" type="ORF">PoB_004816800</name>
</gene>
<feature type="compositionally biased region" description="Low complexity" evidence="1">
    <location>
        <begin position="98"/>
        <end position="108"/>
    </location>
</feature>
<evidence type="ECO:0000313" key="3">
    <source>
        <dbReference type="Proteomes" id="UP000735302"/>
    </source>
</evidence>
<comment type="caution">
    <text evidence="2">The sequence shown here is derived from an EMBL/GenBank/DDBJ whole genome shotgun (WGS) entry which is preliminary data.</text>
</comment>
<keyword evidence="3" id="KW-1185">Reference proteome</keyword>
<name>A0AAV4BRA8_9GAST</name>
<proteinExistence type="predicted"/>
<feature type="compositionally biased region" description="Basic and acidic residues" evidence="1">
    <location>
        <begin position="23"/>
        <end position="36"/>
    </location>
</feature>
<feature type="compositionally biased region" description="Polar residues" evidence="1">
    <location>
        <begin position="74"/>
        <end position="97"/>
    </location>
</feature>
<feature type="compositionally biased region" description="Low complexity" evidence="1">
    <location>
        <begin position="328"/>
        <end position="365"/>
    </location>
</feature>
<organism evidence="2 3">
    <name type="scientific">Plakobranchus ocellatus</name>
    <dbReference type="NCBI Taxonomy" id="259542"/>
    <lineage>
        <taxon>Eukaryota</taxon>
        <taxon>Metazoa</taxon>
        <taxon>Spiralia</taxon>
        <taxon>Lophotrochozoa</taxon>
        <taxon>Mollusca</taxon>
        <taxon>Gastropoda</taxon>
        <taxon>Heterobranchia</taxon>
        <taxon>Euthyneura</taxon>
        <taxon>Panpulmonata</taxon>
        <taxon>Sacoglossa</taxon>
        <taxon>Placobranchoidea</taxon>
        <taxon>Plakobranchidae</taxon>
        <taxon>Plakobranchus</taxon>
    </lineage>
</organism>
<evidence type="ECO:0000256" key="1">
    <source>
        <dbReference type="SAM" id="MobiDB-lite"/>
    </source>
</evidence>
<accession>A0AAV4BRA8</accession>